<evidence type="ECO:0000313" key="2">
    <source>
        <dbReference type="EMBL" id="KAE9341208.1"/>
    </source>
</evidence>
<feature type="region of interest" description="Disordered" evidence="1">
    <location>
        <begin position="1"/>
        <end position="59"/>
    </location>
</feature>
<dbReference type="AlphaFoldDB" id="A0A6A4FCC8"/>
<protein>
    <submittedName>
        <fullName evidence="2">Uncharacterized protein</fullName>
    </submittedName>
</protein>
<feature type="compositionally biased region" description="Basic and acidic residues" evidence="1">
    <location>
        <begin position="49"/>
        <end position="59"/>
    </location>
</feature>
<evidence type="ECO:0000256" key="1">
    <source>
        <dbReference type="SAM" id="MobiDB-lite"/>
    </source>
</evidence>
<reference evidence="2 3" key="1">
    <citation type="submission" date="2018-08" db="EMBL/GenBank/DDBJ databases">
        <title>Genomic investigation of the strawberry pathogen Phytophthora fragariae indicates pathogenicity is determined by transcriptional variation in three key races.</title>
        <authorList>
            <person name="Adams T.M."/>
            <person name="Armitage A.D."/>
            <person name="Sobczyk M.K."/>
            <person name="Bates H.J."/>
            <person name="Dunwell J.M."/>
            <person name="Nellist C.F."/>
            <person name="Harrison R.J."/>
        </authorList>
    </citation>
    <scope>NUCLEOTIDE SEQUENCE [LARGE SCALE GENOMIC DNA]</scope>
    <source>
        <strain evidence="2 3">SCRP333</strain>
    </source>
</reference>
<feature type="region of interest" description="Disordered" evidence="1">
    <location>
        <begin position="78"/>
        <end position="99"/>
    </location>
</feature>
<dbReference type="EMBL" id="QXFT01000542">
    <property type="protein sequence ID" value="KAE9341208.1"/>
    <property type="molecule type" value="Genomic_DNA"/>
</dbReference>
<keyword evidence="3" id="KW-1185">Reference proteome</keyword>
<feature type="compositionally biased region" description="Basic and acidic residues" evidence="1">
    <location>
        <begin position="22"/>
        <end position="35"/>
    </location>
</feature>
<dbReference type="Proteomes" id="UP000434957">
    <property type="component" value="Unassembled WGS sequence"/>
</dbReference>
<proteinExistence type="predicted"/>
<organism evidence="2 3">
    <name type="scientific">Phytophthora rubi</name>
    <dbReference type="NCBI Taxonomy" id="129364"/>
    <lineage>
        <taxon>Eukaryota</taxon>
        <taxon>Sar</taxon>
        <taxon>Stramenopiles</taxon>
        <taxon>Oomycota</taxon>
        <taxon>Peronosporomycetes</taxon>
        <taxon>Peronosporales</taxon>
        <taxon>Peronosporaceae</taxon>
        <taxon>Phytophthora</taxon>
    </lineage>
</organism>
<name>A0A6A4FCC8_9STRA</name>
<accession>A0A6A4FCC8</accession>
<evidence type="ECO:0000313" key="3">
    <source>
        <dbReference type="Proteomes" id="UP000434957"/>
    </source>
</evidence>
<gene>
    <name evidence="2" type="ORF">PR003_g10107</name>
</gene>
<sequence length="99" mass="10977">MSCEQQSPMEQDGCSISCGSEGDEKWKRVTDKKLSDLSTSGKTEWGGARGDHYGRRRGEEERYDGVCWSVGGDVRRRQAGQGVEGHECGVGGTRRHSRR</sequence>
<comment type="caution">
    <text evidence="2">The sequence shown here is derived from an EMBL/GenBank/DDBJ whole genome shotgun (WGS) entry which is preliminary data.</text>
</comment>